<accession>A0A4Y9M7K2</accession>
<reference evidence="2 3" key="1">
    <citation type="submission" date="2019-03" db="EMBL/GenBank/DDBJ databases">
        <title>Bradyrhizobium diversity isolated from nodules of Chamaecrista fasciculata.</title>
        <authorList>
            <person name="Klepa M.S."/>
            <person name="Urquiaga M.O."/>
            <person name="Hungria M."/>
            <person name="Delamuta J.R."/>
        </authorList>
    </citation>
    <scope>NUCLEOTIDE SEQUENCE [LARGE SCALE GENOMIC DNA]</scope>
    <source>
        <strain evidence="2 3">CNPSo 3448</strain>
    </source>
</reference>
<dbReference type="SUPFAM" id="SSF52266">
    <property type="entry name" value="SGNH hydrolase"/>
    <property type="match status" value="1"/>
</dbReference>
<dbReference type="GO" id="GO:0016788">
    <property type="term" value="F:hydrolase activity, acting on ester bonds"/>
    <property type="evidence" value="ECO:0007669"/>
    <property type="project" value="UniProtKB-ARBA"/>
</dbReference>
<dbReference type="Proteomes" id="UP000297966">
    <property type="component" value="Unassembled WGS sequence"/>
</dbReference>
<feature type="region of interest" description="Disordered" evidence="1">
    <location>
        <begin position="382"/>
        <end position="404"/>
    </location>
</feature>
<dbReference type="AlphaFoldDB" id="A0A4Y9M7K2"/>
<dbReference type="InterPro" id="IPR036514">
    <property type="entry name" value="SGNH_hydro_sf"/>
</dbReference>
<evidence type="ECO:0000256" key="1">
    <source>
        <dbReference type="SAM" id="MobiDB-lite"/>
    </source>
</evidence>
<gene>
    <name evidence="2" type="ORF">E4K65_03220</name>
</gene>
<evidence type="ECO:0000313" key="3">
    <source>
        <dbReference type="Proteomes" id="UP000297966"/>
    </source>
</evidence>
<evidence type="ECO:0000313" key="2">
    <source>
        <dbReference type="EMBL" id="TFV51120.1"/>
    </source>
</evidence>
<organism evidence="2 3">
    <name type="scientific">Bradyrhizobium niftali</name>
    <dbReference type="NCBI Taxonomy" id="2560055"/>
    <lineage>
        <taxon>Bacteria</taxon>
        <taxon>Pseudomonadati</taxon>
        <taxon>Pseudomonadota</taxon>
        <taxon>Alphaproteobacteria</taxon>
        <taxon>Hyphomicrobiales</taxon>
        <taxon>Nitrobacteraceae</taxon>
        <taxon>Bradyrhizobium</taxon>
    </lineage>
</organism>
<keyword evidence="3" id="KW-1185">Reference proteome</keyword>
<keyword evidence="2" id="KW-0378">Hydrolase</keyword>
<dbReference type="EMBL" id="SPQT01000001">
    <property type="protein sequence ID" value="TFV51120.1"/>
    <property type="molecule type" value="Genomic_DNA"/>
</dbReference>
<proteinExistence type="predicted"/>
<dbReference type="Gene3D" id="3.40.50.1110">
    <property type="entry name" value="SGNH hydrolase"/>
    <property type="match status" value="2"/>
</dbReference>
<comment type="caution">
    <text evidence="2">The sequence shown here is derived from an EMBL/GenBank/DDBJ whole genome shotgun (WGS) entry which is preliminary data.</text>
</comment>
<sequence length="404" mass="46238">MKPWFRLLRQGALLLITWGAIFEIGLRLQQYFGPLFDLEMASVNLNWESNVLNHKPAPESQNLCIYGDLTGFSYQRHYDENGVRVIDDKALLEGCRKPLSVLFLGDSFMEGYDDENTLPYHVAKYIKKERGVCLKTHNAGYTSYSPAIFVPQAKKLLPIVHPDYIVVDVDETDLYDDFARYRKLIVRNERGQNVGVKASPIGHACSVGLMEAREHPLYLMRFAAKGWLSFVHMPAVIKKNRPDDLVLFGYSQDHGADLERKYAEPLSTFQRNLQELADILKDYTEDGSRVLFIFHPHLEHLKPDAEGHVWNDLVSSTVEKMCIDNGFLFFNATEPLRRRFGSRPEEFYWPGDMHFSFEGLEEYSNAVAAFMASDMFKRRTSALDKGDQSQTSTGLGVRSADQLQ</sequence>
<protein>
    <submittedName>
        <fullName evidence="2">SGNH/GDSL hydrolase family protein</fullName>
    </submittedName>
</protein>
<dbReference type="RefSeq" id="WP_135172873.1">
    <property type="nucleotide sequence ID" value="NZ_SPQT01000001.1"/>
</dbReference>
<name>A0A4Y9M7K2_9BRAD</name>
<dbReference type="OrthoDB" id="8187997at2"/>